<dbReference type="PANTHER" id="PTHR31398">
    <property type="entry name" value="MEIOTIC NUCLEAR DIVISION PROTEIN 1 HOMOLOG"/>
    <property type="match status" value="1"/>
</dbReference>
<name>A0A8S1QEF2_PARPR</name>
<proteinExistence type="predicted"/>
<reference evidence="1" key="1">
    <citation type="submission" date="2021-01" db="EMBL/GenBank/DDBJ databases">
        <authorList>
            <consortium name="Genoscope - CEA"/>
            <person name="William W."/>
        </authorList>
    </citation>
    <scope>NUCLEOTIDE SEQUENCE</scope>
</reference>
<organism evidence="1 2">
    <name type="scientific">Paramecium primaurelia</name>
    <dbReference type="NCBI Taxonomy" id="5886"/>
    <lineage>
        <taxon>Eukaryota</taxon>
        <taxon>Sar</taxon>
        <taxon>Alveolata</taxon>
        <taxon>Ciliophora</taxon>
        <taxon>Intramacronucleata</taxon>
        <taxon>Oligohymenophorea</taxon>
        <taxon>Peniculida</taxon>
        <taxon>Parameciidae</taxon>
        <taxon>Paramecium</taxon>
    </lineage>
</organism>
<sequence length="215" mass="25466">MLDRSRPIVFTFKFLLHQIFCGKFFQDHNSILLNKAINKINQDIDICVLIDKVKEIELIKELLLNKDQKILFNFAPKEVISIENDRQQSGRRENKRQYTKTLGVQFEDVAKMMLDKKFKKGQFVTPGMQIYYKLYSAYERVALSDEKNNPFNKVLIEKLGQEVKDVFDISNYIQGDQNTRFIDKLKKKQINQQEEEQPIGIISMEYRDLNQSMIK</sequence>
<dbReference type="GO" id="GO:0007131">
    <property type="term" value="P:reciprocal meiotic recombination"/>
    <property type="evidence" value="ECO:0007669"/>
    <property type="project" value="TreeGrafter"/>
</dbReference>
<protein>
    <submittedName>
        <fullName evidence="1">Uncharacterized protein</fullName>
    </submittedName>
</protein>
<evidence type="ECO:0000313" key="2">
    <source>
        <dbReference type="Proteomes" id="UP000688137"/>
    </source>
</evidence>
<dbReference type="GO" id="GO:0005634">
    <property type="term" value="C:nucleus"/>
    <property type="evidence" value="ECO:0007669"/>
    <property type="project" value="TreeGrafter"/>
</dbReference>
<dbReference type="EMBL" id="CAJJDM010000158">
    <property type="protein sequence ID" value="CAD8112890.1"/>
    <property type="molecule type" value="Genomic_DNA"/>
</dbReference>
<keyword evidence="2" id="KW-1185">Reference proteome</keyword>
<dbReference type="Proteomes" id="UP000688137">
    <property type="component" value="Unassembled WGS sequence"/>
</dbReference>
<accession>A0A8S1QEF2</accession>
<gene>
    <name evidence="1" type="ORF">PPRIM_AZ9-3.1.T1530050</name>
</gene>
<dbReference type="PANTHER" id="PTHR31398:SF0">
    <property type="entry name" value="MEIOTIC NUCLEAR DIVISION PROTEIN 1 HOMOLOG"/>
    <property type="match status" value="1"/>
</dbReference>
<comment type="caution">
    <text evidence="1">The sequence shown here is derived from an EMBL/GenBank/DDBJ whole genome shotgun (WGS) entry which is preliminary data.</text>
</comment>
<evidence type="ECO:0000313" key="1">
    <source>
        <dbReference type="EMBL" id="CAD8112890.1"/>
    </source>
</evidence>
<dbReference type="AlphaFoldDB" id="A0A8S1QEF2"/>